<dbReference type="Gene3D" id="3.20.20.100">
    <property type="entry name" value="NADP-dependent oxidoreductase domain"/>
    <property type="match status" value="1"/>
</dbReference>
<gene>
    <name evidence="9" type="ORF">GCM10011499_14130</name>
</gene>
<evidence type="ECO:0000256" key="5">
    <source>
        <dbReference type="PIRSR" id="PIRSR000097-1"/>
    </source>
</evidence>
<proteinExistence type="inferred from homology"/>
<comment type="catalytic activity">
    <reaction evidence="4">
        <text>hydroxyacetone + NADP(+) = methylglyoxal + NADPH + H(+)</text>
        <dbReference type="Rhea" id="RHEA:27986"/>
        <dbReference type="ChEBI" id="CHEBI:15378"/>
        <dbReference type="ChEBI" id="CHEBI:17158"/>
        <dbReference type="ChEBI" id="CHEBI:27957"/>
        <dbReference type="ChEBI" id="CHEBI:57783"/>
        <dbReference type="ChEBI" id="CHEBI:58349"/>
    </reaction>
</comment>
<dbReference type="Proteomes" id="UP000596977">
    <property type="component" value="Unassembled WGS sequence"/>
</dbReference>
<feature type="domain" description="NADP-dependent oxidoreductase" evidence="8">
    <location>
        <begin position="17"/>
        <end position="259"/>
    </location>
</feature>
<dbReference type="RefSeq" id="WP_127072891.1">
    <property type="nucleotide sequence ID" value="NZ_BMKB01000002.1"/>
</dbReference>
<evidence type="ECO:0000256" key="3">
    <source>
        <dbReference type="ARBA" id="ARBA00023002"/>
    </source>
</evidence>
<dbReference type="SUPFAM" id="SSF51430">
    <property type="entry name" value="NAD(P)-linked oxidoreductase"/>
    <property type="match status" value="1"/>
</dbReference>
<keyword evidence="2" id="KW-0521">NADP</keyword>
<dbReference type="PROSITE" id="PS00798">
    <property type="entry name" value="ALDOKETO_REDUCTASE_1"/>
    <property type="match status" value="1"/>
</dbReference>
<evidence type="ECO:0000259" key="8">
    <source>
        <dbReference type="Pfam" id="PF00248"/>
    </source>
</evidence>
<sequence length="275" mass="30469">MTQPVLTLNDGVAIPQIGLGVWQIEDGEAPELVSNAIDLGYRHVDTARVYGNERGVGEAIRRAQVARSDVFVTTKVWNDDQGYDNTLRAFDESIARLGLDEIDLYLIHWAKPSQDKYLETWKALIEIKNSGRARSIGVSNFQIPHLERIIGETGVLPSVNQIELHPRFQQHDLRAFHKARGIATESWSPLGAGTLLNDSVLGGIGRKHGKSIAQVIIRWHIQNGLIVIPKSANPKRMAENLAVFDFALDDEDLVTIGKLDSPEGRTGGHPDHVAW</sequence>
<dbReference type="InterPro" id="IPR036812">
    <property type="entry name" value="NAD(P)_OxRdtase_dom_sf"/>
</dbReference>
<evidence type="ECO:0000313" key="10">
    <source>
        <dbReference type="Proteomes" id="UP000596977"/>
    </source>
</evidence>
<dbReference type="PANTHER" id="PTHR43827:SF3">
    <property type="entry name" value="NADP-DEPENDENT OXIDOREDUCTASE DOMAIN-CONTAINING PROTEIN"/>
    <property type="match status" value="1"/>
</dbReference>
<dbReference type="InterPro" id="IPR023210">
    <property type="entry name" value="NADP_OxRdtase_dom"/>
</dbReference>
<feature type="binding site" evidence="6">
    <location>
        <position position="108"/>
    </location>
    <ligand>
        <name>substrate</name>
    </ligand>
</feature>
<dbReference type="EMBL" id="BMKB01000002">
    <property type="protein sequence ID" value="GGA45583.1"/>
    <property type="molecule type" value="Genomic_DNA"/>
</dbReference>
<keyword evidence="3" id="KW-0560">Oxidoreductase</keyword>
<evidence type="ECO:0000256" key="2">
    <source>
        <dbReference type="ARBA" id="ARBA00022857"/>
    </source>
</evidence>
<dbReference type="OrthoDB" id="9804790at2"/>
<dbReference type="PROSITE" id="PS00062">
    <property type="entry name" value="ALDOKETO_REDUCTASE_2"/>
    <property type="match status" value="1"/>
</dbReference>
<evidence type="ECO:0000256" key="7">
    <source>
        <dbReference type="PIRSR" id="PIRSR000097-3"/>
    </source>
</evidence>
<protein>
    <submittedName>
        <fullName evidence="9">Oxidoreductase</fullName>
    </submittedName>
</protein>
<dbReference type="PANTHER" id="PTHR43827">
    <property type="entry name" value="2,5-DIKETO-D-GLUCONIC ACID REDUCTASE"/>
    <property type="match status" value="1"/>
</dbReference>
<organism evidence="9 10">
    <name type="scientific">Pelagibacterium lentulum</name>
    <dbReference type="NCBI Taxonomy" id="2029865"/>
    <lineage>
        <taxon>Bacteria</taxon>
        <taxon>Pseudomonadati</taxon>
        <taxon>Pseudomonadota</taxon>
        <taxon>Alphaproteobacteria</taxon>
        <taxon>Hyphomicrobiales</taxon>
        <taxon>Devosiaceae</taxon>
        <taxon>Pelagibacterium</taxon>
    </lineage>
</organism>
<name>A0A916RAE0_9HYPH</name>
<keyword evidence="10" id="KW-1185">Reference proteome</keyword>
<accession>A0A916RAE0</accession>
<dbReference type="InterPro" id="IPR020471">
    <property type="entry name" value="AKR"/>
</dbReference>
<evidence type="ECO:0000256" key="4">
    <source>
        <dbReference type="ARBA" id="ARBA00049445"/>
    </source>
</evidence>
<evidence type="ECO:0000256" key="1">
    <source>
        <dbReference type="ARBA" id="ARBA00007905"/>
    </source>
</evidence>
<reference evidence="9 10" key="1">
    <citation type="journal article" date="2014" name="Int. J. Syst. Evol. Microbiol.">
        <title>Complete genome sequence of Corynebacterium casei LMG S-19264T (=DSM 44701T), isolated from a smear-ripened cheese.</title>
        <authorList>
            <consortium name="US DOE Joint Genome Institute (JGI-PGF)"/>
            <person name="Walter F."/>
            <person name="Albersmeier A."/>
            <person name="Kalinowski J."/>
            <person name="Ruckert C."/>
        </authorList>
    </citation>
    <scope>NUCLEOTIDE SEQUENCE [LARGE SCALE GENOMIC DNA]</scope>
    <source>
        <strain evidence="9 10">CGMCC 1.15896</strain>
    </source>
</reference>
<feature type="active site" description="Proton donor" evidence="5">
    <location>
        <position position="50"/>
    </location>
</feature>
<dbReference type="GO" id="GO:0016616">
    <property type="term" value="F:oxidoreductase activity, acting on the CH-OH group of donors, NAD or NADP as acceptor"/>
    <property type="evidence" value="ECO:0007669"/>
    <property type="project" value="UniProtKB-ARBA"/>
</dbReference>
<comment type="similarity">
    <text evidence="1">Belongs to the aldo/keto reductase family.</text>
</comment>
<dbReference type="InterPro" id="IPR018170">
    <property type="entry name" value="Aldo/ket_reductase_CS"/>
</dbReference>
<dbReference type="PIRSF" id="PIRSF000097">
    <property type="entry name" value="AKR"/>
    <property type="match status" value="1"/>
</dbReference>
<dbReference type="AlphaFoldDB" id="A0A916RAE0"/>
<dbReference type="Pfam" id="PF00248">
    <property type="entry name" value="Aldo_ket_red"/>
    <property type="match status" value="1"/>
</dbReference>
<evidence type="ECO:0000313" key="9">
    <source>
        <dbReference type="EMBL" id="GGA45583.1"/>
    </source>
</evidence>
<dbReference type="PROSITE" id="PS00063">
    <property type="entry name" value="ALDOKETO_REDUCTASE_3"/>
    <property type="match status" value="1"/>
</dbReference>
<dbReference type="PRINTS" id="PR00069">
    <property type="entry name" value="ALDKETRDTASE"/>
</dbReference>
<evidence type="ECO:0000256" key="6">
    <source>
        <dbReference type="PIRSR" id="PIRSR000097-2"/>
    </source>
</evidence>
<comment type="caution">
    <text evidence="9">The sequence shown here is derived from an EMBL/GenBank/DDBJ whole genome shotgun (WGS) entry which is preliminary data.</text>
</comment>
<dbReference type="FunFam" id="3.20.20.100:FF:000002">
    <property type="entry name" value="2,5-diketo-D-gluconic acid reductase A"/>
    <property type="match status" value="1"/>
</dbReference>
<feature type="site" description="Lowers pKa of active site Tyr" evidence="7">
    <location>
        <position position="75"/>
    </location>
</feature>